<feature type="domain" description="Mur ligase central" evidence="11">
    <location>
        <begin position="109"/>
        <end position="316"/>
    </location>
</feature>
<comment type="function">
    <text evidence="7">Catalyzes the addition of meso-diaminopimelic acid to the nucleotide precursor UDP-N-acetylmuramoyl-L-alanyl-D-glutamate (UMAG) in the biosynthesis of bacterial cell-wall peptidoglycan.</text>
</comment>
<keyword evidence="2 7" id="KW-0132">Cell division</keyword>
<dbReference type="GO" id="GO:0051301">
    <property type="term" value="P:cell division"/>
    <property type="evidence" value="ECO:0007669"/>
    <property type="project" value="UniProtKB-KW"/>
</dbReference>
<dbReference type="SUPFAM" id="SSF53623">
    <property type="entry name" value="MurD-like peptide ligases, catalytic domain"/>
    <property type="match status" value="1"/>
</dbReference>
<evidence type="ECO:0000313" key="12">
    <source>
        <dbReference type="EMBL" id="HDL89330.1"/>
    </source>
</evidence>
<dbReference type="SUPFAM" id="SSF53244">
    <property type="entry name" value="MurD-like peptide ligases, peptide-binding domain"/>
    <property type="match status" value="1"/>
</dbReference>
<dbReference type="GO" id="GO:0071555">
    <property type="term" value="P:cell wall organization"/>
    <property type="evidence" value="ECO:0007669"/>
    <property type="project" value="UniProtKB-KW"/>
</dbReference>
<dbReference type="InterPro" id="IPR036615">
    <property type="entry name" value="Mur_ligase_C_dom_sf"/>
</dbReference>
<evidence type="ECO:0000256" key="2">
    <source>
        <dbReference type="ARBA" id="ARBA00022618"/>
    </source>
</evidence>
<dbReference type="Proteomes" id="UP000886355">
    <property type="component" value="Unassembled WGS sequence"/>
</dbReference>
<feature type="domain" description="Mur ligase N-terminal catalytic" evidence="9">
    <location>
        <begin position="24"/>
        <end position="97"/>
    </location>
</feature>
<dbReference type="EMBL" id="DQZW01000016">
    <property type="protein sequence ID" value="HDL89330.1"/>
    <property type="molecule type" value="Genomic_DNA"/>
</dbReference>
<evidence type="ECO:0000256" key="5">
    <source>
        <dbReference type="ARBA" id="ARBA00023306"/>
    </source>
</evidence>
<dbReference type="NCBIfam" id="NF001126">
    <property type="entry name" value="PRK00139.1-4"/>
    <property type="match status" value="1"/>
</dbReference>
<feature type="binding site" evidence="7">
    <location>
        <position position="180"/>
    </location>
    <ligand>
        <name>UDP-N-acetyl-alpha-D-muramoyl-L-alanyl-D-glutamate</name>
        <dbReference type="ChEBI" id="CHEBI:83900"/>
    </ligand>
</feature>
<evidence type="ECO:0000256" key="4">
    <source>
        <dbReference type="ARBA" id="ARBA00022984"/>
    </source>
</evidence>
<protein>
    <recommendedName>
        <fullName evidence="7">UDP-N-acetylmuramoyl-L-alanyl-D-glutamate--2,6-diaminopimelate ligase</fullName>
        <ecNumber evidence="7">6.3.2.13</ecNumber>
    </recommendedName>
    <alternativeName>
        <fullName evidence="7">Meso-A2pm-adding enzyme</fullName>
    </alternativeName>
    <alternativeName>
        <fullName evidence="7">Meso-diaminopimelate-adding enzyme</fullName>
    </alternativeName>
    <alternativeName>
        <fullName evidence="7">UDP-MurNAc-L-Ala-D-Glu:meso-diaminopimelate ligase</fullName>
    </alternativeName>
    <alternativeName>
        <fullName evidence="7">UDP-MurNAc-tripeptide synthetase</fullName>
    </alternativeName>
    <alternativeName>
        <fullName evidence="7">UDP-N-acetylmuramyl-tripeptide synthetase</fullName>
    </alternativeName>
</protein>
<dbReference type="Pfam" id="PF01225">
    <property type="entry name" value="Mur_ligase"/>
    <property type="match status" value="1"/>
</dbReference>
<feature type="binding site" evidence="7">
    <location>
        <position position="478"/>
    </location>
    <ligand>
        <name>meso-2,6-diaminopimelate</name>
        <dbReference type="ChEBI" id="CHEBI:57791"/>
    </ligand>
</feature>
<gene>
    <name evidence="7" type="primary">murE</name>
    <name evidence="12" type="ORF">ENG14_00310</name>
</gene>
<dbReference type="InterPro" id="IPR035911">
    <property type="entry name" value="MurE/MurF_N"/>
</dbReference>
<evidence type="ECO:0000259" key="9">
    <source>
        <dbReference type="Pfam" id="PF01225"/>
    </source>
</evidence>
<dbReference type="NCBIfam" id="TIGR01085">
    <property type="entry name" value="murE"/>
    <property type="match status" value="1"/>
</dbReference>
<comment type="pathway">
    <text evidence="7 8">Cell wall biogenesis; peptidoglycan biosynthesis.</text>
</comment>
<dbReference type="EC" id="6.3.2.13" evidence="7"/>
<dbReference type="NCBIfam" id="NF001124">
    <property type="entry name" value="PRK00139.1-2"/>
    <property type="match status" value="1"/>
</dbReference>
<keyword evidence="7" id="KW-0067">ATP-binding</keyword>
<keyword evidence="4 7" id="KW-0573">Peptidoglycan synthesis</keyword>
<feature type="binding site" evidence="7">
    <location>
        <begin position="111"/>
        <end position="117"/>
    </location>
    <ligand>
        <name>ATP</name>
        <dbReference type="ChEBI" id="CHEBI:30616"/>
    </ligand>
</feature>
<dbReference type="InterPro" id="IPR004101">
    <property type="entry name" value="Mur_ligase_C"/>
</dbReference>
<dbReference type="GO" id="GO:0009252">
    <property type="term" value="P:peptidoglycan biosynthetic process"/>
    <property type="evidence" value="ECO:0007669"/>
    <property type="project" value="UniProtKB-UniRule"/>
</dbReference>
<comment type="PTM">
    <text evidence="7">Carboxylation is probably crucial for Mg(2+) binding and, consequently, for the gamma-phosphate positioning of ATP.</text>
</comment>
<keyword evidence="6 7" id="KW-0961">Cell wall biogenesis/degradation</keyword>
<evidence type="ECO:0000256" key="6">
    <source>
        <dbReference type="ARBA" id="ARBA00023316"/>
    </source>
</evidence>
<dbReference type="PANTHER" id="PTHR23135">
    <property type="entry name" value="MUR LIGASE FAMILY MEMBER"/>
    <property type="match status" value="1"/>
</dbReference>
<dbReference type="InterPro" id="IPR036565">
    <property type="entry name" value="Mur-like_cat_sf"/>
</dbReference>
<dbReference type="Pfam" id="PF02875">
    <property type="entry name" value="Mur_ligase_C"/>
    <property type="match status" value="1"/>
</dbReference>
<feature type="domain" description="Mur ligase C-terminal" evidence="10">
    <location>
        <begin position="339"/>
        <end position="480"/>
    </location>
</feature>
<feature type="binding site" evidence="7">
    <location>
        <position position="188"/>
    </location>
    <ligand>
        <name>UDP-N-acetyl-alpha-D-muramoyl-L-alanyl-D-glutamate</name>
        <dbReference type="ChEBI" id="CHEBI:83900"/>
    </ligand>
</feature>
<dbReference type="SUPFAM" id="SSF63418">
    <property type="entry name" value="MurE/MurF N-terminal domain"/>
    <property type="match status" value="1"/>
</dbReference>
<dbReference type="Gene3D" id="3.40.1390.10">
    <property type="entry name" value="MurE/MurF, N-terminal domain"/>
    <property type="match status" value="1"/>
</dbReference>
<dbReference type="Gene3D" id="3.40.1190.10">
    <property type="entry name" value="Mur-like, catalytic domain"/>
    <property type="match status" value="1"/>
</dbReference>
<feature type="binding site" evidence="7">
    <location>
        <begin position="153"/>
        <end position="154"/>
    </location>
    <ligand>
        <name>UDP-N-acetyl-alpha-D-muramoyl-L-alanyl-D-glutamate</name>
        <dbReference type="ChEBI" id="CHEBI:83900"/>
    </ligand>
</feature>
<evidence type="ECO:0000256" key="1">
    <source>
        <dbReference type="ARBA" id="ARBA00005898"/>
    </source>
</evidence>
<comment type="subcellular location">
    <subcellularLocation>
        <location evidence="7 8">Cytoplasm</location>
    </subcellularLocation>
</comment>
<dbReference type="Pfam" id="PF08245">
    <property type="entry name" value="Mur_ligase_M"/>
    <property type="match status" value="1"/>
</dbReference>
<dbReference type="GO" id="GO:0008360">
    <property type="term" value="P:regulation of cell shape"/>
    <property type="evidence" value="ECO:0007669"/>
    <property type="project" value="UniProtKB-KW"/>
</dbReference>
<keyword evidence="7" id="KW-0460">Magnesium</keyword>
<dbReference type="GO" id="GO:0005524">
    <property type="term" value="F:ATP binding"/>
    <property type="evidence" value="ECO:0007669"/>
    <property type="project" value="UniProtKB-UniRule"/>
</dbReference>
<comment type="caution">
    <text evidence="12">The sequence shown here is derived from an EMBL/GenBank/DDBJ whole genome shotgun (WGS) entry which is preliminary data.</text>
</comment>
<keyword evidence="7 12" id="KW-0436">Ligase</keyword>
<accession>A0A7C0WTZ0</accession>
<dbReference type="InterPro" id="IPR013221">
    <property type="entry name" value="Mur_ligase_cen"/>
</dbReference>
<keyword evidence="3 7" id="KW-0133">Cell shape</keyword>
<name>A0A7C0WTZ0_9BACT</name>
<feature type="binding site" evidence="7">
    <location>
        <position position="186"/>
    </location>
    <ligand>
        <name>UDP-N-acetyl-alpha-D-muramoyl-L-alanyl-D-glutamate</name>
        <dbReference type="ChEBI" id="CHEBI:83900"/>
    </ligand>
</feature>
<reference evidence="12" key="1">
    <citation type="journal article" date="2020" name="mSystems">
        <title>Genome- and Community-Level Interaction Insights into Carbon Utilization and Element Cycling Functions of Hydrothermarchaeota in Hydrothermal Sediment.</title>
        <authorList>
            <person name="Zhou Z."/>
            <person name="Liu Y."/>
            <person name="Xu W."/>
            <person name="Pan J."/>
            <person name="Luo Z.H."/>
            <person name="Li M."/>
        </authorList>
    </citation>
    <scope>NUCLEOTIDE SEQUENCE [LARGE SCALE GENOMIC DNA]</scope>
    <source>
        <strain evidence="12">HyVt-19</strain>
    </source>
</reference>
<feature type="short sequence motif" description="Meso-diaminopimelate recognition motif" evidence="7">
    <location>
        <begin position="412"/>
        <end position="415"/>
    </location>
</feature>
<comment type="similarity">
    <text evidence="1 7">Belongs to the MurCDEF family. MurE subfamily.</text>
</comment>
<keyword evidence="7" id="KW-0547">Nucleotide-binding</keyword>
<dbReference type="Gene3D" id="3.90.190.20">
    <property type="entry name" value="Mur ligase, C-terminal domain"/>
    <property type="match status" value="1"/>
</dbReference>
<dbReference type="GO" id="GO:0008765">
    <property type="term" value="F:UDP-N-acetylmuramoylalanyl-D-glutamate-2,6-diaminopimelate ligase activity"/>
    <property type="evidence" value="ECO:0007669"/>
    <property type="project" value="UniProtKB-UniRule"/>
</dbReference>
<evidence type="ECO:0000256" key="3">
    <source>
        <dbReference type="ARBA" id="ARBA00022960"/>
    </source>
</evidence>
<proteinExistence type="inferred from homology"/>
<feature type="binding site" evidence="7">
    <location>
        <begin position="412"/>
        <end position="415"/>
    </location>
    <ligand>
        <name>meso-2,6-diaminopimelate</name>
        <dbReference type="ChEBI" id="CHEBI:57791"/>
    </ligand>
</feature>
<keyword evidence="5 7" id="KW-0131">Cell cycle</keyword>
<evidence type="ECO:0000256" key="7">
    <source>
        <dbReference type="HAMAP-Rule" id="MF_00208"/>
    </source>
</evidence>
<feature type="binding site" evidence="7">
    <location>
        <position position="31"/>
    </location>
    <ligand>
        <name>UDP-N-acetyl-alpha-D-muramoyl-L-alanyl-D-glutamate</name>
        <dbReference type="ChEBI" id="CHEBI:83900"/>
    </ligand>
</feature>
<dbReference type="UniPathway" id="UPA00219"/>
<evidence type="ECO:0000259" key="10">
    <source>
        <dbReference type="Pfam" id="PF02875"/>
    </source>
</evidence>
<comment type="catalytic activity">
    <reaction evidence="7">
        <text>UDP-N-acetyl-alpha-D-muramoyl-L-alanyl-D-glutamate + meso-2,6-diaminopimelate + ATP = UDP-N-acetyl-alpha-D-muramoyl-L-alanyl-gamma-D-glutamyl-meso-2,6-diaminopimelate + ADP + phosphate + H(+)</text>
        <dbReference type="Rhea" id="RHEA:23676"/>
        <dbReference type="ChEBI" id="CHEBI:15378"/>
        <dbReference type="ChEBI" id="CHEBI:30616"/>
        <dbReference type="ChEBI" id="CHEBI:43474"/>
        <dbReference type="ChEBI" id="CHEBI:57791"/>
        <dbReference type="ChEBI" id="CHEBI:83900"/>
        <dbReference type="ChEBI" id="CHEBI:83905"/>
        <dbReference type="ChEBI" id="CHEBI:456216"/>
        <dbReference type="EC" id="6.3.2.13"/>
    </reaction>
</comment>
<dbReference type="GO" id="GO:0000287">
    <property type="term" value="F:magnesium ion binding"/>
    <property type="evidence" value="ECO:0007669"/>
    <property type="project" value="UniProtKB-UniRule"/>
</dbReference>
<dbReference type="PANTHER" id="PTHR23135:SF4">
    <property type="entry name" value="UDP-N-ACETYLMURAMOYL-L-ALANYL-D-GLUTAMATE--2,6-DIAMINOPIMELATE LIGASE MURE HOMOLOG, CHLOROPLASTIC"/>
    <property type="match status" value="1"/>
</dbReference>
<dbReference type="AlphaFoldDB" id="A0A7C0WTZ0"/>
<evidence type="ECO:0000256" key="8">
    <source>
        <dbReference type="RuleBase" id="RU004135"/>
    </source>
</evidence>
<feature type="binding site" evidence="7">
    <location>
        <position position="482"/>
    </location>
    <ligand>
        <name>meso-2,6-diaminopimelate</name>
        <dbReference type="ChEBI" id="CHEBI:57791"/>
    </ligand>
</feature>
<feature type="binding site" evidence="7">
    <location>
        <position position="388"/>
    </location>
    <ligand>
        <name>meso-2,6-diaminopimelate</name>
        <dbReference type="ChEBI" id="CHEBI:57791"/>
    </ligand>
</feature>
<dbReference type="InterPro" id="IPR000713">
    <property type="entry name" value="Mur_ligase_N"/>
</dbReference>
<dbReference type="GO" id="GO:0005737">
    <property type="term" value="C:cytoplasm"/>
    <property type="evidence" value="ECO:0007669"/>
    <property type="project" value="UniProtKB-SubCell"/>
</dbReference>
<keyword evidence="7" id="KW-0963">Cytoplasm</keyword>
<evidence type="ECO:0000259" key="11">
    <source>
        <dbReference type="Pfam" id="PF08245"/>
    </source>
</evidence>
<dbReference type="HAMAP" id="MF_00208">
    <property type="entry name" value="MurE"/>
    <property type="match status" value="1"/>
</dbReference>
<comment type="caution">
    <text evidence="7">Lacks conserved residue(s) required for the propagation of feature annotation.</text>
</comment>
<organism evidence="12">
    <name type="scientific">Thermodesulforhabdus norvegica</name>
    <dbReference type="NCBI Taxonomy" id="39841"/>
    <lineage>
        <taxon>Bacteria</taxon>
        <taxon>Pseudomonadati</taxon>
        <taxon>Thermodesulfobacteriota</taxon>
        <taxon>Syntrophobacteria</taxon>
        <taxon>Syntrophobacterales</taxon>
        <taxon>Thermodesulforhabdaceae</taxon>
        <taxon>Thermodesulforhabdus</taxon>
    </lineage>
</organism>
<feature type="modified residue" description="N6-carboxylysine" evidence="7">
    <location>
        <position position="220"/>
    </location>
</feature>
<dbReference type="InterPro" id="IPR005761">
    <property type="entry name" value="UDP-N-AcMur-Glu-dNH2Pim_ligase"/>
</dbReference>
<sequence>MRILRDLIACIDETQCNGNIDIPIKTICTNSKKVQPDSLFVAVRGTRMDGHNFIEEAVKNGATAVVCENPPPKRLPATTVIVPDSAKALALLSAAFHSFPTKNMKLIGITGTNGKTTTAILIEQMLQSWAINTGRIGTLGYCWNHRSIKASLTTPDPVILQEIFSEMKNDGVEAVVMEVSSHALAQNRIHGCLYDLCLFTNLSQDHLDYHKTMEDYFTAKERLFLEHLKPGRWAVVNADDPYGKRLIEDLRNLNIKVISYGIDSKVADVKVTAMDCSTSGLEMEIETLRPIPQKIYINSSLLGSLNAYNILASVAAGVVLGIPRETIAEGVRKVTKVEGRLEPVPIPADFNLIVDYAHTPDAMEKVLQCLREWTEGKLIVVFGCGGDRDPTKRPLMAQAATRFGDVVIITSDNPRTEDPQQIIDHIVAGMPSHWKYVDPERIVIQGRKSSYTVIPDRKEAIRLALTIAERNDTVFLGGKGHETYQIIGTQHYPFDDRKVALECFREINNLRLSKIP</sequence>
<comment type="cofactor">
    <cofactor evidence="7">
        <name>Mg(2+)</name>
        <dbReference type="ChEBI" id="CHEBI:18420"/>
    </cofactor>
</comment>